<feature type="compositionally biased region" description="Low complexity" evidence="2">
    <location>
        <begin position="324"/>
        <end position="356"/>
    </location>
</feature>
<feature type="domain" description="SUZ" evidence="5">
    <location>
        <begin position="162"/>
        <end position="232"/>
    </location>
</feature>
<dbReference type="InterPro" id="IPR051937">
    <property type="entry name" value="R3H_domain_containing"/>
</dbReference>
<dbReference type="PANTHER" id="PTHR15672">
    <property type="entry name" value="CAMP-REGULATED PHOSPHOPROTEIN 21 RELATED R3H DOMAIN CONTAINING PROTEIN"/>
    <property type="match status" value="1"/>
</dbReference>
<feature type="compositionally biased region" description="Polar residues" evidence="2">
    <location>
        <begin position="900"/>
        <end position="911"/>
    </location>
</feature>
<dbReference type="AlphaFoldDB" id="A0A8C2GTU8"/>
<dbReference type="SUPFAM" id="SSF82708">
    <property type="entry name" value="R3H domain"/>
    <property type="match status" value="1"/>
</dbReference>
<dbReference type="InterPro" id="IPR036867">
    <property type="entry name" value="R3H_dom_sf"/>
</dbReference>
<feature type="region of interest" description="Disordered" evidence="2">
    <location>
        <begin position="707"/>
        <end position="816"/>
    </location>
</feature>
<feature type="compositionally biased region" description="Pro residues" evidence="2">
    <location>
        <begin position="451"/>
        <end position="470"/>
    </location>
</feature>
<protein>
    <submittedName>
        <fullName evidence="6">R3H domain containing 1</fullName>
    </submittedName>
</protein>
<feature type="domain" description="R3H" evidence="4">
    <location>
        <begin position="97"/>
        <end position="161"/>
    </location>
</feature>
<feature type="compositionally biased region" description="Basic and acidic residues" evidence="2">
    <location>
        <begin position="50"/>
        <end position="75"/>
    </location>
</feature>
<feature type="compositionally biased region" description="Polar residues" evidence="2">
    <location>
        <begin position="722"/>
        <end position="733"/>
    </location>
</feature>
<proteinExistence type="predicted"/>
<reference evidence="6" key="1">
    <citation type="submission" date="2025-08" db="UniProtKB">
        <authorList>
            <consortium name="Ensembl"/>
        </authorList>
    </citation>
    <scope>IDENTIFICATION</scope>
</reference>
<feature type="region of interest" description="Disordered" evidence="2">
    <location>
        <begin position="50"/>
        <end position="79"/>
    </location>
</feature>
<dbReference type="PROSITE" id="PS51673">
    <property type="entry name" value="SUZ"/>
    <property type="match status" value="1"/>
</dbReference>
<feature type="region of interest" description="Disordered" evidence="2">
    <location>
        <begin position="324"/>
        <end position="366"/>
    </location>
</feature>
<evidence type="ECO:0000313" key="7">
    <source>
        <dbReference type="Proteomes" id="UP000694700"/>
    </source>
</evidence>
<sequence length="970" mass="106986">MTKKSYCLSSNHKKSVVVVVFLRLGKCINEEIHIELSQSFEKDETSIRYEDSEKISEKPEKTDPLSKKTLSRDPSQDYTDSTGVNLHEFLVNTLKNNPRCNSFSFLFSFFFFFGHRSQKRKFPPMTSYHRMLLHRVAAYFGLDHNVDQTGKSVIINKTSNTRIPDQKFSEHIKDDKTDDFQKRYILKRDNSSLDQDDGRLRMRLKDDRRSKSIEEREEEYQRARDRIFAQEVPNYLWVLLYWFLVCLLSYVSYNDHNQRRQIFRLRDGHSGNSRQSSSENELKYSEPRPWSSTDSDSSHRNLKPAMTKANSFSGISLLIRGDSTASSKSTGKLSKTSSDSSSSVGSSSGSLSRPSQLPLPAPVLPQPGRGFTVAPAAPLPALASQSATTNANINTNASFYIVPLDNTAIPPGSVLLNPQTGQPFVNPDGSPVVYNPTMTSQQGRGQQPMTLHPPPPPPPPPPLPPPPQPHPANHLLAQDGLSAQFSQMNLVRQPSGDAPDPHTGLYPQSLVLQNPPPTGYMLSSAGQPMSGHAYPHPTPVNQAVLQPHGYIQQPMQQVSACYCAPGQYSHSTQHYRAVTPVHYSAPQSQTLPPQQTGFQTVMPAQPPSYQGMMGIQQTPNQSLIGSQGGMANQIQSVMVQYPTMPQYQVSVQQGSQSVPQAAYQQQIMLQGQTNQAPAPSASMQVYYSMMPPTQHSSISSTVGFLPPPGSEQMPFPRPPSPCGSQPITGQQCTAVPPPPPAGGVVMMQLSVRPSQQPRAPSPPHWKPNRYYKHSDLPPQDTSQVQPPQLLSPSPSPVQSPAPAHLANMKGPRPGHAPFPMMPQFSRPYAQSQGEPIRVYINFDLFLFFTSMFSVRPDTGRVLEVTDLPAGISRVEADSLLAELSKAGAIIKWLPKPPSPSQSEGADVTNSDPPKPPPHDLASTYTILALFPSKYAAQGALQKLNSSITKFKLRTSKELNEQHTLARSSSQ</sequence>
<evidence type="ECO:0000259" key="5">
    <source>
        <dbReference type="PROSITE" id="PS51673"/>
    </source>
</evidence>
<evidence type="ECO:0000259" key="4">
    <source>
        <dbReference type="PROSITE" id="PS51061"/>
    </source>
</evidence>
<dbReference type="PROSITE" id="PS51061">
    <property type="entry name" value="R3H"/>
    <property type="match status" value="1"/>
</dbReference>
<feature type="region of interest" description="Disordered" evidence="2">
    <location>
        <begin position="268"/>
        <end position="302"/>
    </location>
</feature>
<evidence type="ECO:0000256" key="1">
    <source>
        <dbReference type="ARBA" id="ARBA00022553"/>
    </source>
</evidence>
<dbReference type="Pfam" id="PF12752">
    <property type="entry name" value="SUZ"/>
    <property type="match status" value="1"/>
</dbReference>
<dbReference type="Pfam" id="PF01424">
    <property type="entry name" value="R3H"/>
    <property type="match status" value="1"/>
</dbReference>
<feature type="compositionally biased region" description="Polar residues" evidence="2">
    <location>
        <begin position="270"/>
        <end position="279"/>
    </location>
</feature>
<feature type="compositionally biased region" description="Low complexity" evidence="2">
    <location>
        <begin position="782"/>
        <end position="792"/>
    </location>
</feature>
<keyword evidence="3" id="KW-0812">Transmembrane</keyword>
<dbReference type="Gene3D" id="3.30.1370.50">
    <property type="entry name" value="R3H-like domain"/>
    <property type="match status" value="1"/>
</dbReference>
<keyword evidence="3" id="KW-1133">Transmembrane helix</keyword>
<feature type="region of interest" description="Disordered" evidence="2">
    <location>
        <begin position="419"/>
        <end position="475"/>
    </location>
</feature>
<dbReference type="Ensembl" id="ENSCCRT00015121353.1">
    <property type="protein sequence ID" value="ENSCCRP00015117628.1"/>
    <property type="gene ID" value="ENSCCRG00015046425.1"/>
</dbReference>
<dbReference type="InterPro" id="IPR001374">
    <property type="entry name" value="R3H_dom"/>
</dbReference>
<feature type="compositionally biased region" description="Pro residues" evidence="2">
    <location>
        <begin position="707"/>
        <end position="721"/>
    </location>
</feature>
<dbReference type="PANTHER" id="PTHR15672:SF12">
    <property type="entry name" value="R3H DOMAIN-CONTAINING PROTEIN 1"/>
    <property type="match status" value="1"/>
</dbReference>
<keyword evidence="1" id="KW-0597">Phosphoprotein</keyword>
<name>A0A8C2GTU8_CYPCA</name>
<accession>A0A8C2GTU8</accession>
<dbReference type="InterPro" id="IPR024771">
    <property type="entry name" value="SUZ"/>
</dbReference>
<feature type="transmembrane region" description="Helical" evidence="3">
    <location>
        <begin position="234"/>
        <end position="253"/>
    </location>
</feature>
<evidence type="ECO:0000256" key="2">
    <source>
        <dbReference type="SAM" id="MobiDB-lite"/>
    </source>
</evidence>
<keyword evidence="3" id="KW-0472">Membrane</keyword>
<evidence type="ECO:0000313" key="6">
    <source>
        <dbReference type="Ensembl" id="ENSCCRP00015117628.1"/>
    </source>
</evidence>
<dbReference type="CDD" id="cd02642">
    <property type="entry name" value="R3H_encore_like"/>
    <property type="match status" value="1"/>
</dbReference>
<dbReference type="SMART" id="SM00393">
    <property type="entry name" value="R3H"/>
    <property type="match status" value="1"/>
</dbReference>
<feature type="compositionally biased region" description="Polar residues" evidence="2">
    <location>
        <begin position="436"/>
        <end position="449"/>
    </location>
</feature>
<dbReference type="GO" id="GO:0003676">
    <property type="term" value="F:nucleic acid binding"/>
    <property type="evidence" value="ECO:0007669"/>
    <property type="project" value="UniProtKB-UniRule"/>
</dbReference>
<organism evidence="6 7">
    <name type="scientific">Cyprinus carpio</name>
    <name type="common">Common carp</name>
    <dbReference type="NCBI Taxonomy" id="7962"/>
    <lineage>
        <taxon>Eukaryota</taxon>
        <taxon>Metazoa</taxon>
        <taxon>Chordata</taxon>
        <taxon>Craniata</taxon>
        <taxon>Vertebrata</taxon>
        <taxon>Euteleostomi</taxon>
        <taxon>Actinopterygii</taxon>
        <taxon>Neopterygii</taxon>
        <taxon>Teleostei</taxon>
        <taxon>Ostariophysi</taxon>
        <taxon>Cypriniformes</taxon>
        <taxon>Cyprinidae</taxon>
        <taxon>Cyprininae</taxon>
        <taxon>Cyprinus</taxon>
    </lineage>
</organism>
<feature type="region of interest" description="Disordered" evidence="2">
    <location>
        <begin position="892"/>
        <end position="918"/>
    </location>
</feature>
<evidence type="ECO:0000256" key="3">
    <source>
        <dbReference type="SAM" id="Phobius"/>
    </source>
</evidence>
<dbReference type="Proteomes" id="UP000694700">
    <property type="component" value="Unplaced"/>
</dbReference>
<dbReference type="FunFam" id="3.30.1370.50:FF:000001">
    <property type="entry name" value="R3H domain-containing protein 2 isoform 1"/>
    <property type="match status" value="1"/>
</dbReference>